<dbReference type="GO" id="GO:0005829">
    <property type="term" value="C:cytosol"/>
    <property type="evidence" value="ECO:0007669"/>
    <property type="project" value="TreeGrafter"/>
</dbReference>
<feature type="domain" description="Peptidase M16 C-terminal" evidence="2">
    <location>
        <begin position="136"/>
        <end position="316"/>
    </location>
</feature>
<dbReference type="InterPro" id="IPR032632">
    <property type="entry name" value="Peptidase_M16_M"/>
</dbReference>
<dbReference type="GO" id="GO:0043171">
    <property type="term" value="P:peptide catabolic process"/>
    <property type="evidence" value="ECO:0007669"/>
    <property type="project" value="TreeGrafter"/>
</dbReference>
<evidence type="ECO:0000256" key="1">
    <source>
        <dbReference type="ARBA" id="ARBA00022723"/>
    </source>
</evidence>
<evidence type="ECO:0000313" key="5">
    <source>
        <dbReference type="Proteomes" id="UP000230233"/>
    </source>
</evidence>
<organism evidence="4 5">
    <name type="scientific">Caenorhabditis nigoni</name>
    <dbReference type="NCBI Taxonomy" id="1611254"/>
    <lineage>
        <taxon>Eukaryota</taxon>
        <taxon>Metazoa</taxon>
        <taxon>Ecdysozoa</taxon>
        <taxon>Nematoda</taxon>
        <taxon>Chromadorea</taxon>
        <taxon>Rhabditida</taxon>
        <taxon>Rhabditina</taxon>
        <taxon>Rhabditomorpha</taxon>
        <taxon>Rhabditoidea</taxon>
        <taxon>Rhabditidae</taxon>
        <taxon>Peloderinae</taxon>
        <taxon>Caenorhabditis</taxon>
    </lineage>
</organism>
<dbReference type="Proteomes" id="UP000230233">
    <property type="component" value="Chromosome V"/>
</dbReference>
<dbReference type="GO" id="GO:0004222">
    <property type="term" value="F:metalloendopeptidase activity"/>
    <property type="evidence" value="ECO:0007669"/>
    <property type="project" value="TreeGrafter"/>
</dbReference>
<dbReference type="GO" id="GO:0046872">
    <property type="term" value="F:metal ion binding"/>
    <property type="evidence" value="ECO:0007669"/>
    <property type="project" value="UniProtKB-KW"/>
</dbReference>
<dbReference type="OrthoDB" id="7784541at2759"/>
<sequence>MCLKFVVTCPVVYQDPRSSLLFKLWLWCLGDILSEETYYTDLANLNGDVDYSLYGVEVKVNGYNEKQYQFTKDLTKRMVNFKIDKTRYDVVLASLMEALTDHALSQPISLCPYYYQLIVSDKTWSKKQLLAECDTVTLEDVQNFVKEMFSAFHLEIFVYGNSTEKEALELSKELVEILKTASPNPRPLYRNEHCRRREVQLNNGDEYIYRHLQTTHDIGCVDVSYQIGVQNTNDYAVLSLIDHLIEEPAFDTLRTKEALGYTVRSEFGSNCGVLFLSIIVQGPNSVDHVLERIEVFLETVRKEIEEMSQEEFEKQVSGVISELEMKPKTLSAQFHRFWYQIKCRQYDFADPEAEVNVLKTIKKEEVLAFYDRQEMLTLFQSKEV</sequence>
<dbReference type="STRING" id="1611254.A0A2G5T8C8"/>
<proteinExistence type="predicted"/>
<gene>
    <name evidence="4" type="primary">Cnig_chr_V.g17266</name>
    <name evidence="4" type="ORF">B9Z55_017266</name>
</gene>
<reference evidence="5" key="1">
    <citation type="submission" date="2017-10" db="EMBL/GenBank/DDBJ databases">
        <title>Rapid genome shrinkage in a self-fertile nematode reveals novel sperm competition proteins.</title>
        <authorList>
            <person name="Yin D."/>
            <person name="Schwarz E.M."/>
            <person name="Thomas C.G."/>
            <person name="Felde R.L."/>
            <person name="Korf I.F."/>
            <person name="Cutter A.D."/>
            <person name="Schartner C.M."/>
            <person name="Ralston E.J."/>
            <person name="Meyer B.J."/>
            <person name="Haag E.S."/>
        </authorList>
    </citation>
    <scope>NUCLEOTIDE SEQUENCE [LARGE SCALE GENOMIC DNA]</scope>
    <source>
        <strain evidence="5">JU1422</strain>
    </source>
</reference>
<dbReference type="EMBL" id="PDUG01000005">
    <property type="protein sequence ID" value="PIC23634.1"/>
    <property type="molecule type" value="Genomic_DNA"/>
</dbReference>
<dbReference type="InterPro" id="IPR007863">
    <property type="entry name" value="Peptidase_M16_C"/>
</dbReference>
<dbReference type="PANTHER" id="PTHR43690:SF18">
    <property type="entry name" value="INSULIN-DEGRADING ENZYME-RELATED"/>
    <property type="match status" value="1"/>
</dbReference>
<keyword evidence="5" id="KW-1185">Reference proteome</keyword>
<protein>
    <recommendedName>
        <fullName evidence="6">Peptidase M16 C-terminal domain-containing protein</fullName>
    </recommendedName>
</protein>
<dbReference type="InterPro" id="IPR011249">
    <property type="entry name" value="Metalloenz_LuxS/M16"/>
</dbReference>
<comment type="caution">
    <text evidence="4">The sequence shown here is derived from an EMBL/GenBank/DDBJ whole genome shotgun (WGS) entry which is preliminary data.</text>
</comment>
<name>A0A2G5T8C8_9PELO</name>
<dbReference type="Pfam" id="PF05193">
    <property type="entry name" value="Peptidase_M16_C"/>
    <property type="match status" value="1"/>
</dbReference>
<dbReference type="SUPFAM" id="SSF63411">
    <property type="entry name" value="LuxS/MPP-like metallohydrolase"/>
    <property type="match status" value="2"/>
</dbReference>
<evidence type="ECO:0000259" key="3">
    <source>
        <dbReference type="Pfam" id="PF16187"/>
    </source>
</evidence>
<dbReference type="PANTHER" id="PTHR43690">
    <property type="entry name" value="NARDILYSIN"/>
    <property type="match status" value="1"/>
</dbReference>
<dbReference type="GO" id="GO:0005739">
    <property type="term" value="C:mitochondrion"/>
    <property type="evidence" value="ECO:0007669"/>
    <property type="project" value="TreeGrafter"/>
</dbReference>
<evidence type="ECO:0008006" key="6">
    <source>
        <dbReference type="Google" id="ProtNLM"/>
    </source>
</evidence>
<dbReference type="GO" id="GO:0051603">
    <property type="term" value="P:proteolysis involved in protein catabolic process"/>
    <property type="evidence" value="ECO:0007669"/>
    <property type="project" value="TreeGrafter"/>
</dbReference>
<keyword evidence="1" id="KW-0479">Metal-binding</keyword>
<dbReference type="AlphaFoldDB" id="A0A2G5T8C8"/>
<accession>A0A2G5T8C8</accession>
<evidence type="ECO:0000313" key="4">
    <source>
        <dbReference type="EMBL" id="PIC23634.1"/>
    </source>
</evidence>
<dbReference type="Gene3D" id="3.30.830.10">
    <property type="entry name" value="Metalloenzyme, LuxS/M16 peptidase-like"/>
    <property type="match status" value="2"/>
</dbReference>
<evidence type="ECO:0000259" key="2">
    <source>
        <dbReference type="Pfam" id="PF05193"/>
    </source>
</evidence>
<feature type="domain" description="Peptidase M16 middle/third" evidence="3">
    <location>
        <begin position="2"/>
        <end position="132"/>
    </location>
</feature>
<dbReference type="Pfam" id="PF16187">
    <property type="entry name" value="Peptidase_M16_M"/>
    <property type="match status" value="1"/>
</dbReference>
<dbReference type="InterPro" id="IPR050626">
    <property type="entry name" value="Peptidase_M16"/>
</dbReference>